<gene>
    <name evidence="3" type="ORF">BpHYR1_017678</name>
</gene>
<reference evidence="3 4" key="1">
    <citation type="journal article" date="2018" name="Sci. Rep.">
        <title>Genomic signatures of local adaptation to the degree of environmental predictability in rotifers.</title>
        <authorList>
            <person name="Franch-Gras L."/>
            <person name="Hahn C."/>
            <person name="Garcia-Roger E.M."/>
            <person name="Carmona M.J."/>
            <person name="Serra M."/>
            <person name="Gomez A."/>
        </authorList>
    </citation>
    <scope>NUCLEOTIDE SEQUENCE [LARGE SCALE GENOMIC DNA]</scope>
    <source>
        <strain evidence="3">HYR1</strain>
    </source>
</reference>
<protein>
    <submittedName>
        <fullName evidence="3">Retrovirus-related Pol poly from transposon</fullName>
    </submittedName>
</protein>
<feature type="domain" description="Integrase zinc-binding" evidence="2">
    <location>
        <begin position="2"/>
        <end position="42"/>
    </location>
</feature>
<dbReference type="AlphaFoldDB" id="A0A3M7RSD5"/>
<organism evidence="3 4">
    <name type="scientific">Brachionus plicatilis</name>
    <name type="common">Marine rotifer</name>
    <name type="synonym">Brachionus muelleri</name>
    <dbReference type="NCBI Taxonomy" id="10195"/>
    <lineage>
        <taxon>Eukaryota</taxon>
        <taxon>Metazoa</taxon>
        <taxon>Spiralia</taxon>
        <taxon>Gnathifera</taxon>
        <taxon>Rotifera</taxon>
        <taxon>Eurotatoria</taxon>
        <taxon>Monogononta</taxon>
        <taxon>Pseudotrocha</taxon>
        <taxon>Ploima</taxon>
        <taxon>Brachionidae</taxon>
        <taxon>Brachionus</taxon>
    </lineage>
</organism>
<evidence type="ECO:0000313" key="4">
    <source>
        <dbReference type="Proteomes" id="UP000276133"/>
    </source>
</evidence>
<evidence type="ECO:0000313" key="3">
    <source>
        <dbReference type="EMBL" id="RNA26473.1"/>
    </source>
</evidence>
<dbReference type="Proteomes" id="UP000276133">
    <property type="component" value="Unassembled WGS sequence"/>
</dbReference>
<name>A0A3M7RSD5_BRAPC</name>
<proteinExistence type="predicted"/>
<dbReference type="Pfam" id="PF17921">
    <property type="entry name" value="Integrase_H2C2"/>
    <property type="match status" value="1"/>
</dbReference>
<feature type="region of interest" description="Disordered" evidence="1">
    <location>
        <begin position="115"/>
        <end position="134"/>
    </location>
</feature>
<dbReference type="Gene3D" id="1.10.340.70">
    <property type="match status" value="1"/>
</dbReference>
<dbReference type="EMBL" id="REGN01002737">
    <property type="protein sequence ID" value="RNA26473.1"/>
    <property type="molecule type" value="Genomic_DNA"/>
</dbReference>
<sequence>MSGYLGFDRTFEKLKQRFYWPNYRKELAEFINKCDICASAKTPKAYTRQSITPIVAKNKENIITRSDLIPAENVRYETIFDTTDANNIGKENLSTTKDSIHLANVSAPAPNAAAVQQKESTADPSAEEEANIEDSYWLDDQHLNLHMDDFGD</sequence>
<evidence type="ECO:0000256" key="1">
    <source>
        <dbReference type="SAM" id="MobiDB-lite"/>
    </source>
</evidence>
<accession>A0A3M7RSD5</accession>
<evidence type="ECO:0000259" key="2">
    <source>
        <dbReference type="Pfam" id="PF17921"/>
    </source>
</evidence>
<comment type="caution">
    <text evidence="3">The sequence shown here is derived from an EMBL/GenBank/DDBJ whole genome shotgun (WGS) entry which is preliminary data.</text>
</comment>
<keyword evidence="4" id="KW-1185">Reference proteome</keyword>
<dbReference type="InterPro" id="IPR041588">
    <property type="entry name" value="Integrase_H2C2"/>
</dbReference>
<dbReference type="OrthoDB" id="425619at2759"/>